<sequence>LGKHASGHAYNMPVGMDIELTNVCNLQCPWCDTQFYADKSIKKREIPFEVYQQIAPKLKGLNRVMFCGGGETLTYKHAAEAVALTKQYVPTVLMHSNGVLLRGARAEALARSGLDSLRISIDGSDEETFQQVRGTSLKKIMENLKHFSSVCDVPISTVSVISKTNWRSLLGVPDMLSEVGNVRHVYFQPVEVDFLEWERDEYYISCEEWFELRDTVLEKCRKHGLQTNIDDPDFDPLFFKPFDICEYPFSGYITLNYEGFVAPCCRLTQVAHMGDLKEQSFDDVWNGEAFTRLRELIIAG</sequence>
<dbReference type="InterPro" id="IPR058240">
    <property type="entry name" value="rSAM_sf"/>
</dbReference>
<dbReference type="InterPro" id="IPR007197">
    <property type="entry name" value="rSAM"/>
</dbReference>
<protein>
    <recommendedName>
        <fullName evidence="5">Radical SAM core domain-containing protein</fullName>
    </recommendedName>
</protein>
<keyword evidence="4" id="KW-0411">Iron-sulfur</keyword>
<evidence type="ECO:0000256" key="1">
    <source>
        <dbReference type="ARBA" id="ARBA00022691"/>
    </source>
</evidence>
<keyword evidence="2" id="KW-0479">Metal-binding</keyword>
<dbReference type="SFLD" id="SFLDS00029">
    <property type="entry name" value="Radical_SAM"/>
    <property type="match status" value="1"/>
</dbReference>
<reference evidence="6" key="1">
    <citation type="submission" date="2018-05" db="EMBL/GenBank/DDBJ databases">
        <authorList>
            <person name="Lanie J.A."/>
            <person name="Ng W.-L."/>
            <person name="Kazmierczak K.M."/>
            <person name="Andrzejewski T.M."/>
            <person name="Davidsen T.M."/>
            <person name="Wayne K.J."/>
            <person name="Tettelin H."/>
            <person name="Glass J.I."/>
            <person name="Rusch D."/>
            <person name="Podicherti R."/>
            <person name="Tsui H.-C.T."/>
            <person name="Winkler M.E."/>
        </authorList>
    </citation>
    <scope>NUCLEOTIDE SEQUENCE</scope>
</reference>
<dbReference type="PANTHER" id="PTHR11228">
    <property type="entry name" value="RADICAL SAM DOMAIN PROTEIN"/>
    <property type="match status" value="1"/>
</dbReference>
<dbReference type="EMBL" id="UINC01123164">
    <property type="protein sequence ID" value="SVC99448.1"/>
    <property type="molecule type" value="Genomic_DNA"/>
</dbReference>
<evidence type="ECO:0000313" key="6">
    <source>
        <dbReference type="EMBL" id="SVC99448.1"/>
    </source>
</evidence>
<dbReference type="InterPro" id="IPR023885">
    <property type="entry name" value="4Fe4S-binding_SPASM_dom"/>
</dbReference>
<organism evidence="6">
    <name type="scientific">marine metagenome</name>
    <dbReference type="NCBI Taxonomy" id="408172"/>
    <lineage>
        <taxon>unclassified sequences</taxon>
        <taxon>metagenomes</taxon>
        <taxon>ecological metagenomes</taxon>
    </lineage>
</organism>
<dbReference type="InterPro" id="IPR013785">
    <property type="entry name" value="Aldolase_TIM"/>
</dbReference>
<dbReference type="AlphaFoldDB" id="A0A382RR75"/>
<keyword evidence="3" id="KW-0408">Iron</keyword>
<feature type="non-terminal residue" evidence="6">
    <location>
        <position position="1"/>
    </location>
</feature>
<dbReference type="Gene3D" id="3.20.20.70">
    <property type="entry name" value="Aldolase class I"/>
    <property type="match status" value="1"/>
</dbReference>
<feature type="non-terminal residue" evidence="6">
    <location>
        <position position="300"/>
    </location>
</feature>
<dbReference type="PANTHER" id="PTHR11228:SF7">
    <property type="entry name" value="PQQA PEPTIDE CYCLASE"/>
    <property type="match status" value="1"/>
</dbReference>
<evidence type="ECO:0000256" key="2">
    <source>
        <dbReference type="ARBA" id="ARBA00022723"/>
    </source>
</evidence>
<gene>
    <name evidence="6" type="ORF">METZ01_LOCUS352302</name>
</gene>
<dbReference type="GO" id="GO:0051536">
    <property type="term" value="F:iron-sulfur cluster binding"/>
    <property type="evidence" value="ECO:0007669"/>
    <property type="project" value="UniProtKB-KW"/>
</dbReference>
<dbReference type="GO" id="GO:0046872">
    <property type="term" value="F:metal ion binding"/>
    <property type="evidence" value="ECO:0007669"/>
    <property type="project" value="UniProtKB-KW"/>
</dbReference>
<accession>A0A382RR75</accession>
<proteinExistence type="predicted"/>
<evidence type="ECO:0000256" key="4">
    <source>
        <dbReference type="ARBA" id="ARBA00023014"/>
    </source>
</evidence>
<dbReference type="GO" id="GO:0003824">
    <property type="term" value="F:catalytic activity"/>
    <property type="evidence" value="ECO:0007669"/>
    <property type="project" value="InterPro"/>
</dbReference>
<evidence type="ECO:0000256" key="3">
    <source>
        <dbReference type="ARBA" id="ARBA00023004"/>
    </source>
</evidence>
<keyword evidence="1" id="KW-0949">S-adenosyl-L-methionine</keyword>
<dbReference type="SUPFAM" id="SSF102114">
    <property type="entry name" value="Radical SAM enzymes"/>
    <property type="match status" value="1"/>
</dbReference>
<dbReference type="CDD" id="cd01335">
    <property type="entry name" value="Radical_SAM"/>
    <property type="match status" value="1"/>
</dbReference>
<dbReference type="Pfam" id="PF04055">
    <property type="entry name" value="Radical_SAM"/>
    <property type="match status" value="1"/>
</dbReference>
<dbReference type="SFLD" id="SFLDG01067">
    <property type="entry name" value="SPASM/twitch_domain_containing"/>
    <property type="match status" value="1"/>
</dbReference>
<dbReference type="InterPro" id="IPR050377">
    <property type="entry name" value="Radical_SAM_PqqE_MftC-like"/>
</dbReference>
<dbReference type="Pfam" id="PF13186">
    <property type="entry name" value="SPASM"/>
    <property type="match status" value="1"/>
</dbReference>
<evidence type="ECO:0000259" key="5">
    <source>
        <dbReference type="PROSITE" id="PS51918"/>
    </source>
</evidence>
<dbReference type="PROSITE" id="PS51918">
    <property type="entry name" value="RADICAL_SAM"/>
    <property type="match status" value="1"/>
</dbReference>
<feature type="domain" description="Radical SAM core" evidence="5">
    <location>
        <begin position="10"/>
        <end position="222"/>
    </location>
</feature>
<dbReference type="CDD" id="cd21109">
    <property type="entry name" value="SPASM"/>
    <property type="match status" value="1"/>
</dbReference>
<name>A0A382RR75_9ZZZZ</name>